<feature type="region of interest" description="Disordered" evidence="1">
    <location>
        <begin position="163"/>
        <end position="229"/>
    </location>
</feature>
<dbReference type="EMBL" id="KN848065">
    <property type="protein sequence ID" value="KIY01595.1"/>
    <property type="molecule type" value="Genomic_DNA"/>
</dbReference>
<dbReference type="OrthoDB" id="4152060at2759"/>
<feature type="chain" id="PRO_5002245637" evidence="2">
    <location>
        <begin position="25"/>
        <end position="372"/>
    </location>
</feature>
<dbReference type="AlphaFoldDB" id="A0A0D2KE47"/>
<accession>A0A0D2KE47</accession>
<keyword evidence="2" id="KW-0732">Signal</keyword>
<reference evidence="3 4" key="1">
    <citation type="submission" date="2015-01" db="EMBL/GenBank/DDBJ databases">
        <title>The Genome Sequence of Fonsecaea multimorphosa CBS 102226.</title>
        <authorList>
            <consortium name="The Broad Institute Genomics Platform"/>
            <person name="Cuomo C."/>
            <person name="de Hoog S."/>
            <person name="Gorbushina A."/>
            <person name="Stielow B."/>
            <person name="Teixiera M."/>
            <person name="Abouelleil A."/>
            <person name="Chapman S.B."/>
            <person name="Priest M."/>
            <person name="Young S.K."/>
            <person name="Wortman J."/>
            <person name="Nusbaum C."/>
            <person name="Birren B."/>
        </authorList>
    </citation>
    <scope>NUCLEOTIDE SEQUENCE [LARGE SCALE GENOMIC DNA]</scope>
    <source>
        <strain evidence="3 4">CBS 102226</strain>
    </source>
</reference>
<evidence type="ECO:0000313" key="3">
    <source>
        <dbReference type="EMBL" id="KIY01595.1"/>
    </source>
</evidence>
<dbReference type="VEuPathDB" id="FungiDB:Z520_03147"/>
<evidence type="ECO:0000313" key="4">
    <source>
        <dbReference type="Proteomes" id="UP000053411"/>
    </source>
</evidence>
<sequence>MPSRLLCMTICVPLFFLYLQVVDAANMQARRNPALLTDHQMYGQLMKRDLSTRSNSCLPAVDAASCDGLTGCAADQECCNALGCRPKDSVACGTGYATDGWKCCGSSWMYPASQGAICCGGSQGYWCPAGFQCVTHLIVQYSCCTDDTCNVYWNGTDTVTVSSSSSSTSPTLPPPATAPVTTPVTTPPADTTPLPPPTTKKTSKTTPAASPAATPTTCNPSGPQPTFILQQTSSPLKKENGTYAVLSKIGGGRDKISFGATSSSKATKFTFNKACGLVGVASKEVANLHPPFTAATAPATTLWFDSPANITAKAYTTPKFNSASGGKQLTVSVAGVAEKWFSCNGTLSVGTKAGSSSSKCVKIALTPHFVKS</sequence>
<feature type="signal peptide" evidence="2">
    <location>
        <begin position="1"/>
        <end position="24"/>
    </location>
</feature>
<proteinExistence type="predicted"/>
<name>A0A0D2KE47_9EURO</name>
<protein>
    <submittedName>
        <fullName evidence="3">Uncharacterized protein</fullName>
    </submittedName>
</protein>
<dbReference type="STRING" id="1442371.A0A0D2KE47"/>
<evidence type="ECO:0000256" key="1">
    <source>
        <dbReference type="SAM" id="MobiDB-lite"/>
    </source>
</evidence>
<dbReference type="Proteomes" id="UP000053411">
    <property type="component" value="Unassembled WGS sequence"/>
</dbReference>
<evidence type="ECO:0000256" key="2">
    <source>
        <dbReference type="SAM" id="SignalP"/>
    </source>
</evidence>
<dbReference type="RefSeq" id="XP_016635717.1">
    <property type="nucleotide sequence ID" value="XM_016773660.1"/>
</dbReference>
<dbReference type="GeneID" id="27708893"/>
<keyword evidence="4" id="KW-1185">Reference proteome</keyword>
<gene>
    <name evidence="3" type="ORF">Z520_03147</name>
</gene>
<organism evidence="3 4">
    <name type="scientific">Fonsecaea multimorphosa CBS 102226</name>
    <dbReference type="NCBI Taxonomy" id="1442371"/>
    <lineage>
        <taxon>Eukaryota</taxon>
        <taxon>Fungi</taxon>
        <taxon>Dikarya</taxon>
        <taxon>Ascomycota</taxon>
        <taxon>Pezizomycotina</taxon>
        <taxon>Eurotiomycetes</taxon>
        <taxon>Chaetothyriomycetidae</taxon>
        <taxon>Chaetothyriales</taxon>
        <taxon>Herpotrichiellaceae</taxon>
        <taxon>Fonsecaea</taxon>
    </lineage>
</organism>
<feature type="compositionally biased region" description="Low complexity" evidence="1">
    <location>
        <begin position="178"/>
        <end position="192"/>
    </location>
</feature>
<feature type="compositionally biased region" description="Low complexity" evidence="1">
    <location>
        <begin position="204"/>
        <end position="217"/>
    </location>
</feature>